<sequence length="249" mass="27557">MKKITWCPGCGNFGILRAFKNTIKRLVEEGHEVGKFVVASGIGCHGKIADYIELPSFHVIHGRVIPFLTGLKLANPELVAIGFAGDGDQYNEGLDHLIHAARRNVNITVFVHNNGVFGLTTGQFTATTPKGKVTRTTPRGNPEIPLNPVMLALVSGATFVARGYAGKLNQLEEIMYKAILHEGFSFVDILQPCVSFNDTWSYYNKKVVSVEKPAKSLEEAMKIASSNEIYTGIIYEERRETLEEFLKIK</sequence>
<reference evidence="4 5" key="2">
    <citation type="journal article" date="2011" name="Stand. Genomic Sci.">
        <title>Complete genome sequence of Ferroglobus placidus AEDII12DO.</title>
        <authorList>
            <person name="Anderson I."/>
            <person name="Risso C."/>
            <person name="Holmes D."/>
            <person name="Lucas S."/>
            <person name="Copeland A."/>
            <person name="Lapidus A."/>
            <person name="Cheng J.F."/>
            <person name="Bruce D."/>
            <person name="Goodwin L."/>
            <person name="Pitluck S."/>
            <person name="Saunders E."/>
            <person name="Brettin T."/>
            <person name="Detter J.C."/>
            <person name="Han C."/>
            <person name="Tapia R."/>
            <person name="Larimer F."/>
            <person name="Land M."/>
            <person name="Hauser L."/>
            <person name="Woyke T."/>
            <person name="Lovley D."/>
            <person name="Kyrpides N."/>
            <person name="Ivanova N."/>
        </authorList>
    </citation>
    <scope>NUCLEOTIDE SEQUENCE [LARGE SCALE GENOMIC DNA]</scope>
    <source>
        <strain evidence="5">DSM 10642 / AEDII12DO</strain>
    </source>
</reference>
<dbReference type="GO" id="GO:0006082">
    <property type="term" value="P:organic acid metabolic process"/>
    <property type="evidence" value="ECO:0007669"/>
    <property type="project" value="UniProtKB-ARBA"/>
</dbReference>
<dbReference type="InterPro" id="IPR011766">
    <property type="entry name" value="TPP_enzyme_TPP-bd"/>
</dbReference>
<evidence type="ECO:0000313" key="4">
    <source>
        <dbReference type="EMBL" id="ADC65454.1"/>
    </source>
</evidence>
<dbReference type="InterPro" id="IPR051457">
    <property type="entry name" value="2-oxoacid:Fd_oxidoreductase"/>
</dbReference>
<keyword evidence="5" id="KW-1185">Reference proteome</keyword>
<dbReference type="HOGENOM" id="CLU_048564_0_0_2"/>
<dbReference type="Pfam" id="PF02775">
    <property type="entry name" value="TPP_enzyme_C"/>
    <property type="match status" value="1"/>
</dbReference>
<dbReference type="InterPro" id="IPR032686">
    <property type="entry name" value="PFO_beta_C"/>
</dbReference>
<dbReference type="OrthoDB" id="30755at2157"/>
<dbReference type="GeneID" id="8778813"/>
<dbReference type="STRING" id="589924.Ferp_1300"/>
<dbReference type="KEGG" id="fpl:Ferp_1300"/>
<name>D3RY91_FERPA</name>
<dbReference type="GO" id="GO:0016625">
    <property type="term" value="F:oxidoreductase activity, acting on the aldehyde or oxo group of donors, iron-sulfur protein as acceptor"/>
    <property type="evidence" value="ECO:0007669"/>
    <property type="project" value="UniProtKB-ARBA"/>
</dbReference>
<dbReference type="GO" id="GO:0044272">
    <property type="term" value="P:sulfur compound biosynthetic process"/>
    <property type="evidence" value="ECO:0007669"/>
    <property type="project" value="UniProtKB-ARBA"/>
</dbReference>
<evidence type="ECO:0000256" key="1">
    <source>
        <dbReference type="ARBA" id="ARBA00023002"/>
    </source>
</evidence>
<dbReference type="EMBL" id="CP001899">
    <property type="protein sequence ID" value="ADC65454.1"/>
    <property type="molecule type" value="Genomic_DNA"/>
</dbReference>
<dbReference type="CDD" id="cd03375">
    <property type="entry name" value="TPP_OGFOR"/>
    <property type="match status" value="1"/>
</dbReference>
<feature type="domain" description="Thiamine pyrophosphate enzyme TPP-binding" evidence="2">
    <location>
        <begin position="42"/>
        <end position="189"/>
    </location>
</feature>
<dbReference type="InterPro" id="IPR029061">
    <property type="entry name" value="THDP-binding"/>
</dbReference>
<dbReference type="GO" id="GO:0030976">
    <property type="term" value="F:thiamine pyrophosphate binding"/>
    <property type="evidence" value="ECO:0007669"/>
    <property type="project" value="InterPro"/>
</dbReference>
<evidence type="ECO:0000259" key="3">
    <source>
        <dbReference type="Pfam" id="PF12367"/>
    </source>
</evidence>
<dbReference type="Proteomes" id="UP000002613">
    <property type="component" value="Chromosome"/>
</dbReference>
<gene>
    <name evidence="4" type="ordered locus">Ferp_1300</name>
</gene>
<reference evidence="5" key="1">
    <citation type="submission" date="2010-02" db="EMBL/GenBank/DDBJ databases">
        <title>Complete sequence of Ferroglobus placidus DSM 10642.</title>
        <authorList>
            <consortium name="US DOE Joint Genome Institute"/>
            <person name="Lucas S."/>
            <person name="Copeland A."/>
            <person name="Lapidus A."/>
            <person name="Cheng J.-F."/>
            <person name="Bruce D."/>
            <person name="Goodwin L."/>
            <person name="Pitluck S."/>
            <person name="Saunders E."/>
            <person name="Brettin T."/>
            <person name="Detter J.C."/>
            <person name="Han C."/>
            <person name="Tapia R."/>
            <person name="Larimer F."/>
            <person name="Land M."/>
            <person name="Hauser L."/>
            <person name="Kyrpides N."/>
            <person name="Ivanova N."/>
            <person name="Holmes D."/>
            <person name="Lovley D."/>
            <person name="Kyrpides N."/>
            <person name="Anderson I.J."/>
            <person name="Woyke T."/>
        </authorList>
    </citation>
    <scope>NUCLEOTIDE SEQUENCE [LARGE SCALE GENOMIC DNA]</scope>
    <source>
        <strain evidence="5">DSM 10642 / AEDII12DO</strain>
    </source>
</reference>
<dbReference type="eggNOG" id="arCOG01599">
    <property type="taxonomic scope" value="Archaea"/>
</dbReference>
<dbReference type="Gene3D" id="3.40.50.970">
    <property type="match status" value="1"/>
</dbReference>
<feature type="domain" description="Pyruvate ferredoxin oxidoreductase beta subunit C-terminal" evidence="3">
    <location>
        <begin position="193"/>
        <end position="246"/>
    </location>
</feature>
<evidence type="ECO:0000313" key="5">
    <source>
        <dbReference type="Proteomes" id="UP000002613"/>
    </source>
</evidence>
<dbReference type="AlphaFoldDB" id="D3RY91"/>
<organism evidence="4 5">
    <name type="scientific">Ferroglobus placidus (strain DSM 10642 / AEDII12DO)</name>
    <dbReference type="NCBI Taxonomy" id="589924"/>
    <lineage>
        <taxon>Archaea</taxon>
        <taxon>Methanobacteriati</taxon>
        <taxon>Methanobacteriota</taxon>
        <taxon>Archaeoglobi</taxon>
        <taxon>Archaeoglobales</taxon>
        <taxon>Archaeoglobaceae</taxon>
        <taxon>Ferroglobus</taxon>
    </lineage>
</organism>
<proteinExistence type="predicted"/>
<keyword evidence="1" id="KW-0560">Oxidoreductase</keyword>
<dbReference type="Pfam" id="PF12367">
    <property type="entry name" value="PFO_beta_C"/>
    <property type="match status" value="1"/>
</dbReference>
<evidence type="ECO:0000259" key="2">
    <source>
        <dbReference type="Pfam" id="PF02775"/>
    </source>
</evidence>
<dbReference type="PaxDb" id="589924-Ferp_1300"/>
<protein>
    <submittedName>
        <fullName evidence="4">Thiamine pyrophosphate protein domain protein TPP-binding protein</fullName>
    </submittedName>
</protein>
<dbReference type="RefSeq" id="WP_012965797.1">
    <property type="nucleotide sequence ID" value="NC_013849.1"/>
</dbReference>
<dbReference type="GO" id="GO:0045333">
    <property type="term" value="P:cellular respiration"/>
    <property type="evidence" value="ECO:0007669"/>
    <property type="project" value="UniProtKB-ARBA"/>
</dbReference>
<dbReference type="PANTHER" id="PTHR48084">
    <property type="entry name" value="2-OXOGLUTARATE OXIDOREDUCTASE SUBUNIT KORB-RELATED"/>
    <property type="match status" value="1"/>
</dbReference>
<dbReference type="PANTHER" id="PTHR48084:SF4">
    <property type="entry name" value="2-OXOGLUTARATE OXIDOREDUCTASE SUBUNIT KORB"/>
    <property type="match status" value="1"/>
</dbReference>
<accession>D3RY91</accession>
<dbReference type="SUPFAM" id="SSF52518">
    <property type="entry name" value="Thiamin diphosphate-binding fold (THDP-binding)"/>
    <property type="match status" value="1"/>
</dbReference>